<evidence type="ECO:0000313" key="1">
    <source>
        <dbReference type="EMBL" id="KAG0658830.1"/>
    </source>
</evidence>
<evidence type="ECO:0000313" key="2">
    <source>
        <dbReference type="Proteomes" id="UP000777482"/>
    </source>
</evidence>
<organism evidence="1 2">
    <name type="scientific">Rhodotorula mucilaginosa</name>
    <name type="common">Yeast</name>
    <name type="synonym">Rhodotorula rubra</name>
    <dbReference type="NCBI Taxonomy" id="5537"/>
    <lineage>
        <taxon>Eukaryota</taxon>
        <taxon>Fungi</taxon>
        <taxon>Dikarya</taxon>
        <taxon>Basidiomycota</taxon>
        <taxon>Pucciniomycotina</taxon>
        <taxon>Microbotryomycetes</taxon>
        <taxon>Sporidiobolales</taxon>
        <taxon>Sporidiobolaceae</taxon>
        <taxon>Rhodotorula</taxon>
    </lineage>
</organism>
<reference evidence="1 2" key="1">
    <citation type="submission" date="2020-11" db="EMBL/GenBank/DDBJ databases">
        <title>Kefir isolates.</title>
        <authorList>
            <person name="Marcisauskas S."/>
            <person name="Kim Y."/>
            <person name="Blasche S."/>
        </authorList>
    </citation>
    <scope>NUCLEOTIDE SEQUENCE [LARGE SCALE GENOMIC DNA]</scope>
    <source>
        <strain evidence="1 2">KR</strain>
    </source>
</reference>
<dbReference type="Proteomes" id="UP000777482">
    <property type="component" value="Unassembled WGS sequence"/>
</dbReference>
<name>A0A9P6W078_RHOMI</name>
<protein>
    <submittedName>
        <fullName evidence="1">Uncharacterized protein</fullName>
    </submittedName>
</protein>
<dbReference type="AlphaFoldDB" id="A0A9P6W078"/>
<comment type="caution">
    <text evidence="1">The sequence shown here is derived from an EMBL/GenBank/DDBJ whole genome shotgun (WGS) entry which is preliminary data.</text>
</comment>
<keyword evidence="2" id="KW-1185">Reference proteome</keyword>
<accession>A0A9P6W078</accession>
<dbReference type="EMBL" id="PUHQ01000061">
    <property type="protein sequence ID" value="KAG0658830.1"/>
    <property type="molecule type" value="Genomic_DNA"/>
</dbReference>
<gene>
    <name evidence="1" type="ORF">C6P46_005576</name>
</gene>
<sequence>MADGKWQETIRTFDRASMVPDEHLEAMDHAEFGAWMKHMVNGIDALANQYLLVHQDVPKRSSARKECETLRHKQEEQLEEWHHEWQAQEIKTLMKQHSTSERPLYKRGFTHLARVLSDGEWFLIITKDAWDKHRRLAPYSPGRRAGSPSPEVFGSAGNAYDNSDIDSILGSQRDRMLLMFDNNVQVKDRDLRLLCLDDFKGWLDIMICGIYYLARQCSTHNKNVHLDDGRKERLAEWVRKWDNEKVQEKIEKIKKGRLLCRNNFQFLSQELKNNHWLLPTPMTLLMADYELQLQSKAEKRVKSGNNNNSK</sequence>
<proteinExistence type="predicted"/>